<gene>
    <name evidence="2" type="ORF">GCM10020367_37300</name>
</gene>
<feature type="domain" description="DUF3291" evidence="1">
    <location>
        <begin position="39"/>
        <end position="127"/>
    </location>
</feature>
<evidence type="ECO:0000313" key="3">
    <source>
        <dbReference type="Proteomes" id="UP001499990"/>
    </source>
</evidence>
<dbReference type="EMBL" id="BAAAYL010000001">
    <property type="protein sequence ID" value="GAA3374229.1"/>
    <property type="molecule type" value="Genomic_DNA"/>
</dbReference>
<dbReference type="RefSeq" id="WP_345038978.1">
    <property type="nucleotide sequence ID" value="NZ_BAAAYL010000001.1"/>
</dbReference>
<dbReference type="SUPFAM" id="SSF54909">
    <property type="entry name" value="Dimeric alpha+beta barrel"/>
    <property type="match status" value="1"/>
</dbReference>
<proteinExistence type="predicted"/>
<dbReference type="Proteomes" id="UP001499990">
    <property type="component" value="Unassembled WGS sequence"/>
</dbReference>
<keyword evidence="3" id="KW-1185">Reference proteome</keyword>
<organism evidence="2 3">
    <name type="scientific">Streptomyces sannanensis</name>
    <dbReference type="NCBI Taxonomy" id="285536"/>
    <lineage>
        <taxon>Bacteria</taxon>
        <taxon>Bacillati</taxon>
        <taxon>Actinomycetota</taxon>
        <taxon>Actinomycetes</taxon>
        <taxon>Kitasatosporales</taxon>
        <taxon>Streptomycetaceae</taxon>
        <taxon>Streptomyces</taxon>
    </lineage>
</organism>
<name>A0ABP6SE81_9ACTN</name>
<sequence>MPDVSWFTPDRPAPHTEAYVMASRFETRTLFGAFRFFLKAPGILRQLRSAPGAYGATLRARPLRRTFLTLSAWESRDALYRFAGSDPHRSSARALRPLMRDSAFTCWAVDADGLPLGWDEAERRLANQEATR</sequence>
<accession>A0ABP6SE81</accession>
<dbReference type="Pfam" id="PF11695">
    <property type="entry name" value="DUF3291"/>
    <property type="match status" value="1"/>
</dbReference>
<comment type="caution">
    <text evidence="2">The sequence shown here is derived from an EMBL/GenBank/DDBJ whole genome shotgun (WGS) entry which is preliminary data.</text>
</comment>
<dbReference type="InterPro" id="IPR011008">
    <property type="entry name" value="Dimeric_a/b-barrel"/>
</dbReference>
<dbReference type="InterPro" id="IPR021708">
    <property type="entry name" value="DUF3291"/>
</dbReference>
<protein>
    <recommendedName>
        <fullName evidence="1">DUF3291 domain-containing protein</fullName>
    </recommendedName>
</protein>
<reference evidence="3" key="1">
    <citation type="journal article" date="2019" name="Int. J. Syst. Evol. Microbiol.">
        <title>The Global Catalogue of Microorganisms (GCM) 10K type strain sequencing project: providing services to taxonomists for standard genome sequencing and annotation.</title>
        <authorList>
            <consortium name="The Broad Institute Genomics Platform"/>
            <consortium name="The Broad Institute Genome Sequencing Center for Infectious Disease"/>
            <person name="Wu L."/>
            <person name="Ma J."/>
        </authorList>
    </citation>
    <scope>NUCLEOTIDE SEQUENCE [LARGE SCALE GENOMIC DNA]</scope>
    <source>
        <strain evidence="3">JCM 9651</strain>
    </source>
</reference>
<evidence type="ECO:0000313" key="2">
    <source>
        <dbReference type="EMBL" id="GAA3374229.1"/>
    </source>
</evidence>
<evidence type="ECO:0000259" key="1">
    <source>
        <dbReference type="Pfam" id="PF11695"/>
    </source>
</evidence>